<dbReference type="Proteomes" id="UP001500253">
    <property type="component" value="Unassembled WGS sequence"/>
</dbReference>
<dbReference type="Pfam" id="PF13560">
    <property type="entry name" value="HTH_31"/>
    <property type="match status" value="1"/>
</dbReference>
<keyword evidence="3" id="KW-1185">Reference proteome</keyword>
<evidence type="ECO:0000313" key="2">
    <source>
        <dbReference type="EMBL" id="GAA2373996.1"/>
    </source>
</evidence>
<accession>A0ABN3HA88</accession>
<protein>
    <submittedName>
        <fullName evidence="2">Helix-turn-helix transcriptional regulator</fullName>
    </submittedName>
</protein>
<feature type="domain" description="HTH cro/C1-type" evidence="1">
    <location>
        <begin position="1"/>
        <end position="35"/>
    </location>
</feature>
<dbReference type="Pfam" id="PF19054">
    <property type="entry name" value="DUF5753"/>
    <property type="match status" value="1"/>
</dbReference>
<sequence>MSQSKISRIENGKVQPSLLDVERILRAVDASTEVIAEVTALARLANTEWQGFRSLRRKGLEKKQSELAALESSSSEFRYFLLSMITGLLSTPEYIRASLAHSTVDTRKVVAKKLERQEVLHDTTKRFTFILTEQAVRWPLVPPAAMTMQIDRLVSITYLPNVRLGVIPVRGHMPIAPMDTFTIYDDVLTTVETTTGVVILRDPRDIAEHLALFSALEGYALFGEEAREQLSAWSSACRS</sequence>
<dbReference type="InterPro" id="IPR001387">
    <property type="entry name" value="Cro/C1-type_HTH"/>
</dbReference>
<dbReference type="InterPro" id="IPR043917">
    <property type="entry name" value="DUF5753"/>
</dbReference>
<proteinExistence type="predicted"/>
<dbReference type="PROSITE" id="PS50943">
    <property type="entry name" value="HTH_CROC1"/>
    <property type="match status" value="1"/>
</dbReference>
<dbReference type="EMBL" id="BAAASD010000069">
    <property type="protein sequence ID" value="GAA2373996.1"/>
    <property type="molecule type" value="Genomic_DNA"/>
</dbReference>
<dbReference type="CDD" id="cd00093">
    <property type="entry name" value="HTH_XRE"/>
    <property type="match status" value="1"/>
</dbReference>
<evidence type="ECO:0000259" key="1">
    <source>
        <dbReference type="PROSITE" id="PS50943"/>
    </source>
</evidence>
<organism evidence="2 3">
    <name type="scientific">Streptomyces cuspidosporus</name>
    <dbReference type="NCBI Taxonomy" id="66882"/>
    <lineage>
        <taxon>Bacteria</taxon>
        <taxon>Bacillati</taxon>
        <taxon>Actinomycetota</taxon>
        <taxon>Actinomycetes</taxon>
        <taxon>Kitasatosporales</taxon>
        <taxon>Streptomycetaceae</taxon>
        <taxon>Streptomyces</taxon>
    </lineage>
</organism>
<gene>
    <name evidence="2" type="ORF">GCM10010246_81000</name>
</gene>
<name>A0ABN3HA88_9ACTN</name>
<reference evidence="2 3" key="1">
    <citation type="journal article" date="2019" name="Int. J. Syst. Evol. Microbiol.">
        <title>The Global Catalogue of Microorganisms (GCM) 10K type strain sequencing project: providing services to taxonomists for standard genome sequencing and annotation.</title>
        <authorList>
            <consortium name="The Broad Institute Genomics Platform"/>
            <consortium name="The Broad Institute Genome Sequencing Center for Infectious Disease"/>
            <person name="Wu L."/>
            <person name="Ma J."/>
        </authorList>
    </citation>
    <scope>NUCLEOTIDE SEQUENCE [LARGE SCALE GENOMIC DNA]</scope>
    <source>
        <strain evidence="2 3">JCM 4316</strain>
    </source>
</reference>
<comment type="caution">
    <text evidence="2">The sequence shown here is derived from an EMBL/GenBank/DDBJ whole genome shotgun (WGS) entry which is preliminary data.</text>
</comment>
<evidence type="ECO:0000313" key="3">
    <source>
        <dbReference type="Proteomes" id="UP001500253"/>
    </source>
</evidence>